<comment type="caution">
    <text evidence="1">The sequence shown here is derived from an EMBL/GenBank/DDBJ whole genome shotgun (WGS) entry which is preliminary data.</text>
</comment>
<sequence length="233" mass="25134">MRKLIVLVLLAGVVAGCVPKQITKMEAFPNMYQNMPVTVLVLPPINNTTAADASDCLTTTLTSALGRVGFYTYPAMAISDILKSEGISSTEMLLNVPPAKFRQYFGADAVMYVTVDQWDTSYYVIGGHVTVGITYALKSTATGETLWKYRNVLQVDTSGQNSGGGLAGLIVQAVATAVKTATQDYVPVANQLNVISLNTVPFGKYHPEHGKDQNVMTVFEKNARFDESAPAKK</sequence>
<dbReference type="PROSITE" id="PS51257">
    <property type="entry name" value="PROKAR_LIPOPROTEIN"/>
    <property type="match status" value="1"/>
</dbReference>
<evidence type="ECO:0000313" key="1">
    <source>
        <dbReference type="EMBL" id="GFO70047.1"/>
    </source>
</evidence>
<evidence type="ECO:0000313" key="2">
    <source>
        <dbReference type="Proteomes" id="UP000587586"/>
    </source>
</evidence>
<reference evidence="2" key="1">
    <citation type="submission" date="2020-06" db="EMBL/GenBank/DDBJ databases">
        <title>Draft genomic sequecing of Geomonas sp. Red745.</title>
        <authorList>
            <person name="Itoh H."/>
            <person name="Xu Z.X."/>
            <person name="Ushijima N."/>
            <person name="Masuda Y."/>
            <person name="Shiratori Y."/>
            <person name="Senoo K."/>
        </authorList>
    </citation>
    <scope>NUCLEOTIDE SEQUENCE [LARGE SCALE GENOMIC DNA]</scope>
    <source>
        <strain evidence="2">Red745</strain>
    </source>
</reference>
<accession>A0A6V8NE35</accession>
<keyword evidence="1" id="KW-0449">Lipoprotein</keyword>
<keyword evidence="2" id="KW-1185">Reference proteome</keyword>
<organism evidence="1 2">
    <name type="scientific">Geomonas limicola</name>
    <dbReference type="NCBI Taxonomy" id="2740186"/>
    <lineage>
        <taxon>Bacteria</taxon>
        <taxon>Pseudomonadati</taxon>
        <taxon>Thermodesulfobacteriota</taxon>
        <taxon>Desulfuromonadia</taxon>
        <taxon>Geobacterales</taxon>
        <taxon>Geobacteraceae</taxon>
        <taxon>Geomonas</taxon>
    </lineage>
</organism>
<gene>
    <name evidence="1" type="ORF">GMLC_36260</name>
</gene>
<dbReference type="InterPro" id="IPR008517">
    <property type="entry name" value="GNA1162-like"/>
</dbReference>
<dbReference type="AlphaFoldDB" id="A0A6V8NE35"/>
<dbReference type="Gene3D" id="3.40.50.10610">
    <property type="entry name" value="ABC-type transport auxiliary lipoprotein component"/>
    <property type="match status" value="1"/>
</dbReference>
<name>A0A6V8NE35_9BACT</name>
<dbReference type="Pfam" id="PF05643">
    <property type="entry name" value="GNA1162-like"/>
    <property type="match status" value="1"/>
</dbReference>
<proteinExistence type="predicted"/>
<dbReference type="RefSeq" id="WP_198424510.1">
    <property type="nucleotide sequence ID" value="NZ_BLXZ01000008.1"/>
</dbReference>
<protein>
    <submittedName>
        <fullName evidence="1">Lipoprotein</fullName>
    </submittedName>
</protein>
<dbReference type="EMBL" id="BLXZ01000008">
    <property type="protein sequence ID" value="GFO70047.1"/>
    <property type="molecule type" value="Genomic_DNA"/>
</dbReference>
<dbReference type="Proteomes" id="UP000587586">
    <property type="component" value="Unassembled WGS sequence"/>
</dbReference>